<evidence type="ECO:0000256" key="10">
    <source>
        <dbReference type="ARBA" id="ARBA00023128"/>
    </source>
</evidence>
<proteinExistence type="inferred from homology"/>
<evidence type="ECO:0000256" key="14">
    <source>
        <dbReference type="SAM" id="Phobius"/>
    </source>
</evidence>
<accession>A0A4Q1BU34</accession>
<feature type="transmembrane region" description="Helical" evidence="14">
    <location>
        <begin position="116"/>
        <end position="134"/>
    </location>
</feature>
<comment type="caution">
    <text evidence="16">The sequence shown here is derived from an EMBL/GenBank/DDBJ whole genome shotgun (WGS) entry which is preliminary data.</text>
</comment>
<evidence type="ECO:0000256" key="1">
    <source>
        <dbReference type="ARBA" id="ARBA00004225"/>
    </source>
</evidence>
<evidence type="ECO:0000256" key="8">
    <source>
        <dbReference type="ARBA" id="ARBA00022840"/>
    </source>
</evidence>
<evidence type="ECO:0000256" key="9">
    <source>
        <dbReference type="ARBA" id="ARBA00022989"/>
    </source>
</evidence>
<evidence type="ECO:0000256" key="7">
    <source>
        <dbReference type="ARBA" id="ARBA00022787"/>
    </source>
</evidence>
<dbReference type="InterPro" id="IPR045886">
    <property type="entry name" value="ThiF/MoeB/HesA"/>
</dbReference>
<dbReference type="FunCoup" id="A0A4Q1BU34">
    <property type="interactions" value="22"/>
</dbReference>
<keyword evidence="17" id="KW-1185">Reference proteome</keyword>
<keyword evidence="4" id="KW-0436">Ligase</keyword>
<dbReference type="InterPro" id="IPR000594">
    <property type="entry name" value="ThiF_NAD_FAD-bd"/>
</dbReference>
<comment type="subcellular location">
    <subcellularLocation>
        <location evidence="1">Mitochondrion membrane</location>
        <topology evidence="1">Multi-pass membrane protein</topology>
    </subcellularLocation>
    <subcellularLocation>
        <location evidence="2">Mitochondrion outer membrane</location>
    </subcellularLocation>
</comment>
<keyword evidence="9 14" id="KW-1133">Transmembrane helix</keyword>
<protein>
    <submittedName>
        <fullName evidence="16">Mitochondrial protein</fullName>
    </submittedName>
</protein>
<evidence type="ECO:0000256" key="4">
    <source>
        <dbReference type="ARBA" id="ARBA00022598"/>
    </source>
</evidence>
<dbReference type="OrthoDB" id="10265862at2759"/>
<dbReference type="GO" id="GO:0061503">
    <property type="term" value="F:tRNA threonylcarbamoyladenosine dehydratase"/>
    <property type="evidence" value="ECO:0007669"/>
    <property type="project" value="TreeGrafter"/>
</dbReference>
<dbReference type="Proteomes" id="UP000289152">
    <property type="component" value="Unassembled WGS sequence"/>
</dbReference>
<keyword evidence="10" id="KW-0496">Mitochondrion</keyword>
<dbReference type="OMA" id="GSWVVTM"/>
<dbReference type="VEuPathDB" id="FungiDB:TREMEDRAFT_33306"/>
<reference evidence="16 17" key="1">
    <citation type="submission" date="2016-06" db="EMBL/GenBank/DDBJ databases">
        <title>Evolution of pathogenesis and genome organization in the Tremellales.</title>
        <authorList>
            <person name="Cuomo C."/>
            <person name="Litvintseva A."/>
            <person name="Heitman J."/>
            <person name="Chen Y."/>
            <person name="Sun S."/>
            <person name="Springer D."/>
            <person name="Dromer F."/>
            <person name="Young S."/>
            <person name="Zeng Q."/>
            <person name="Chapman S."/>
            <person name="Gujja S."/>
            <person name="Saif S."/>
            <person name="Birren B."/>
        </authorList>
    </citation>
    <scope>NUCLEOTIDE SEQUENCE [LARGE SCALE GENOMIC DNA]</scope>
    <source>
        <strain evidence="16 17">ATCC 28783</strain>
    </source>
</reference>
<organism evidence="16 17">
    <name type="scientific">Tremella mesenterica</name>
    <name type="common">Jelly fungus</name>
    <dbReference type="NCBI Taxonomy" id="5217"/>
    <lineage>
        <taxon>Eukaryota</taxon>
        <taxon>Fungi</taxon>
        <taxon>Dikarya</taxon>
        <taxon>Basidiomycota</taxon>
        <taxon>Agaricomycotina</taxon>
        <taxon>Tremellomycetes</taxon>
        <taxon>Tremellales</taxon>
        <taxon>Tremellaceae</taxon>
        <taxon>Tremella</taxon>
    </lineage>
</organism>
<gene>
    <name evidence="16" type="ORF">M231_01236</name>
</gene>
<dbReference type="GO" id="GO:0061504">
    <property type="term" value="P:cyclic threonylcarbamoyladenosine biosynthetic process"/>
    <property type="evidence" value="ECO:0007669"/>
    <property type="project" value="TreeGrafter"/>
</dbReference>
<dbReference type="FunFam" id="3.40.50.720:FF:000125">
    <property type="entry name" value="tRNA threonylcarbamoyladenosine dehydratase 2-like"/>
    <property type="match status" value="1"/>
</dbReference>
<feature type="domain" description="THIF-type NAD/FAD binding fold" evidence="15">
    <location>
        <begin position="98"/>
        <end position="363"/>
    </location>
</feature>
<keyword evidence="6" id="KW-0547">Nucleotide-binding</keyword>
<evidence type="ECO:0000256" key="11">
    <source>
        <dbReference type="ARBA" id="ARBA00023136"/>
    </source>
</evidence>
<dbReference type="PANTHER" id="PTHR43267">
    <property type="entry name" value="TRNA THREONYLCARBAMOYLADENOSINE DEHYDRATASE"/>
    <property type="match status" value="1"/>
</dbReference>
<evidence type="ECO:0000256" key="3">
    <source>
        <dbReference type="ARBA" id="ARBA00009919"/>
    </source>
</evidence>
<dbReference type="Pfam" id="PF00899">
    <property type="entry name" value="ThiF"/>
    <property type="match status" value="1"/>
</dbReference>
<evidence type="ECO:0000256" key="13">
    <source>
        <dbReference type="SAM" id="MobiDB-lite"/>
    </source>
</evidence>
<dbReference type="Gene3D" id="3.40.50.720">
    <property type="entry name" value="NAD(P)-binding Rossmann-like Domain"/>
    <property type="match status" value="1"/>
</dbReference>
<dbReference type="InParanoid" id="A0A4Q1BU34"/>
<feature type="region of interest" description="Disordered" evidence="13">
    <location>
        <begin position="57"/>
        <end position="81"/>
    </location>
</feature>
<dbReference type="InterPro" id="IPR035985">
    <property type="entry name" value="Ubiquitin-activating_enz"/>
</dbReference>
<keyword evidence="8" id="KW-0067">ATP-binding</keyword>
<dbReference type="GO" id="GO:0005741">
    <property type="term" value="C:mitochondrial outer membrane"/>
    <property type="evidence" value="ECO:0007669"/>
    <property type="project" value="UniProtKB-SubCell"/>
</dbReference>
<keyword evidence="7" id="KW-1000">Mitochondrion outer membrane</keyword>
<comment type="similarity">
    <text evidence="3">Belongs to the HesA/MoeB/ThiF family.</text>
</comment>
<dbReference type="GO" id="GO:0005524">
    <property type="term" value="F:ATP binding"/>
    <property type="evidence" value="ECO:0007669"/>
    <property type="project" value="UniProtKB-KW"/>
</dbReference>
<evidence type="ECO:0000256" key="2">
    <source>
        <dbReference type="ARBA" id="ARBA00004294"/>
    </source>
</evidence>
<evidence type="ECO:0000256" key="6">
    <source>
        <dbReference type="ARBA" id="ARBA00022741"/>
    </source>
</evidence>
<dbReference type="STRING" id="5217.A0A4Q1BU34"/>
<evidence type="ECO:0000313" key="17">
    <source>
        <dbReference type="Proteomes" id="UP000289152"/>
    </source>
</evidence>
<evidence type="ECO:0000313" key="16">
    <source>
        <dbReference type="EMBL" id="RXK41528.1"/>
    </source>
</evidence>
<dbReference type="AlphaFoldDB" id="A0A4Q1BU34"/>
<dbReference type="SUPFAM" id="SSF69572">
    <property type="entry name" value="Activating enzymes of the ubiquitin-like proteins"/>
    <property type="match status" value="1"/>
</dbReference>
<evidence type="ECO:0000256" key="5">
    <source>
        <dbReference type="ARBA" id="ARBA00022692"/>
    </source>
</evidence>
<dbReference type="EMBL" id="SDIL01000008">
    <property type="protein sequence ID" value="RXK41528.1"/>
    <property type="molecule type" value="Genomic_DNA"/>
</dbReference>
<evidence type="ECO:0000259" key="15">
    <source>
        <dbReference type="Pfam" id="PF00899"/>
    </source>
</evidence>
<name>A0A4Q1BU34_TREME</name>
<dbReference type="PANTHER" id="PTHR43267:SF2">
    <property type="entry name" value="TRNA THREONYLCARBAMOYLADENOSINE DEHYDRATASE 1-RELATED"/>
    <property type="match status" value="1"/>
</dbReference>
<keyword evidence="11 14" id="KW-0472">Membrane</keyword>
<keyword evidence="5 14" id="KW-0812">Transmembrane</keyword>
<dbReference type="GO" id="GO:0008641">
    <property type="term" value="F:ubiquitin-like modifier activating enzyme activity"/>
    <property type="evidence" value="ECO:0007669"/>
    <property type="project" value="InterPro"/>
</dbReference>
<feature type="transmembrane region" description="Helical" evidence="14">
    <location>
        <begin position="12"/>
        <end position="34"/>
    </location>
</feature>
<dbReference type="CDD" id="cd00755">
    <property type="entry name" value="YgdL_like"/>
    <property type="match status" value="1"/>
</dbReference>
<evidence type="ECO:0000256" key="12">
    <source>
        <dbReference type="ARBA" id="ARBA00060084"/>
    </source>
</evidence>
<comment type="function">
    <text evidence="12">Catalyzes the ATP-dependent dehydration of threonylcarbamoyladenosine at position 37 (t(6)A37) to form cyclic t(6)A37 (ct(6)A37) in tRNAs that read codons beginning with adenine.</text>
</comment>
<sequence length="476" mass="53745">MPIPSSLTLPQTLVLTAFASAIATTSVILSYQALKREHYTEKLKKQVGEDVEVWEQSRAGSGVTSPEERAESRARGEKGKKKWEEGEFDEGLIREQLTRNYNFLGEESMALVRKSYVVVVGCGGVGSWCALMLLRSGIGRLLLIDFDMTTLSSLNRHASATLEDVGTPKVIAMQKHLQSIAPWARIEVKVGLWKKGQGESWLEGADWVVDAIDNIDTKVDLLTHCYKTGIKVFSSMGAGAKRDPTRVQIADISNTYEDPLARSVRRRLRLNGVPSGIPVVYSTEIPSTKLLPLPESEFQQGNITHLQPFDDFRIRILPVLGPLPAIFGLNISLYILLSLSNKPLIDQLEIKNRSKLYKSLERGLMEREQKIKKSLTQDKNSITHEDVGFVFEEIYHGRSTIPPRIILPKTFCIRWDGKEDVKEDNIVFMGLKDVEIHEKECLREGRSLEDVWGKEVVDYVEGKREEIRRVLNCRRG</sequence>
<feature type="compositionally biased region" description="Basic and acidic residues" evidence="13">
    <location>
        <begin position="66"/>
        <end position="81"/>
    </location>
</feature>